<dbReference type="EMBL" id="BSYO01000003">
    <property type="protein sequence ID" value="GMH01397.1"/>
    <property type="molecule type" value="Genomic_DNA"/>
</dbReference>
<dbReference type="InterPro" id="IPR044304">
    <property type="entry name" value="NUBPL-like"/>
</dbReference>
<sequence>MFGLALLRDREVLFHLELTTLAYPIKDVFEQRTNEVASMLPWVKSVKVTMSAQLARPISNIMAVTSRKGGVEKSTAAVNRAYTLASMVLELVSLMLMPIVPAYQPWSHPSTGC</sequence>
<reference evidence="1" key="1">
    <citation type="submission" date="2023-05" db="EMBL/GenBank/DDBJ databases">
        <title>Nepenthes gracilis genome sequencing.</title>
        <authorList>
            <person name="Fukushima K."/>
        </authorList>
    </citation>
    <scope>NUCLEOTIDE SEQUENCE</scope>
    <source>
        <strain evidence="1">SING2019-196</strain>
    </source>
</reference>
<dbReference type="PANTHER" id="PTHR42961">
    <property type="entry name" value="IRON-SULFUR PROTEIN NUBPL"/>
    <property type="match status" value="1"/>
</dbReference>
<organism evidence="1 2">
    <name type="scientific">Nepenthes gracilis</name>
    <name type="common">Slender pitcher plant</name>
    <dbReference type="NCBI Taxonomy" id="150966"/>
    <lineage>
        <taxon>Eukaryota</taxon>
        <taxon>Viridiplantae</taxon>
        <taxon>Streptophyta</taxon>
        <taxon>Embryophyta</taxon>
        <taxon>Tracheophyta</taxon>
        <taxon>Spermatophyta</taxon>
        <taxon>Magnoliopsida</taxon>
        <taxon>eudicotyledons</taxon>
        <taxon>Gunneridae</taxon>
        <taxon>Pentapetalae</taxon>
        <taxon>Caryophyllales</taxon>
        <taxon>Nepenthaceae</taxon>
        <taxon>Nepenthes</taxon>
    </lineage>
</organism>
<accession>A0AAD3RZ91</accession>
<keyword evidence="2" id="KW-1185">Reference proteome</keyword>
<dbReference type="AlphaFoldDB" id="A0AAD3RZ91"/>
<dbReference type="GO" id="GO:0016226">
    <property type="term" value="P:iron-sulfur cluster assembly"/>
    <property type="evidence" value="ECO:0007669"/>
    <property type="project" value="InterPro"/>
</dbReference>
<proteinExistence type="predicted"/>
<gene>
    <name evidence="1" type="ORF">Nepgr_003236</name>
</gene>
<protein>
    <submittedName>
        <fullName evidence="1">Uncharacterized protein</fullName>
    </submittedName>
</protein>
<dbReference type="PANTHER" id="PTHR42961:SF2">
    <property type="entry name" value="IRON-SULFUR PROTEIN NUBPL"/>
    <property type="match status" value="1"/>
</dbReference>
<dbReference type="GO" id="GO:0009570">
    <property type="term" value="C:chloroplast stroma"/>
    <property type="evidence" value="ECO:0007669"/>
    <property type="project" value="TreeGrafter"/>
</dbReference>
<comment type="caution">
    <text evidence="1">The sequence shown here is derived from an EMBL/GenBank/DDBJ whole genome shotgun (WGS) entry which is preliminary data.</text>
</comment>
<dbReference type="Proteomes" id="UP001279734">
    <property type="component" value="Unassembled WGS sequence"/>
</dbReference>
<dbReference type="Gene3D" id="3.40.50.300">
    <property type="entry name" value="P-loop containing nucleotide triphosphate hydrolases"/>
    <property type="match status" value="1"/>
</dbReference>
<evidence type="ECO:0000313" key="2">
    <source>
        <dbReference type="Proteomes" id="UP001279734"/>
    </source>
</evidence>
<dbReference type="GO" id="GO:0051539">
    <property type="term" value="F:4 iron, 4 sulfur cluster binding"/>
    <property type="evidence" value="ECO:0007669"/>
    <property type="project" value="TreeGrafter"/>
</dbReference>
<dbReference type="InterPro" id="IPR027417">
    <property type="entry name" value="P-loop_NTPase"/>
</dbReference>
<name>A0AAD3RZ91_NEPGR</name>
<evidence type="ECO:0000313" key="1">
    <source>
        <dbReference type="EMBL" id="GMH01397.1"/>
    </source>
</evidence>
<dbReference type="GO" id="GO:0005524">
    <property type="term" value="F:ATP binding"/>
    <property type="evidence" value="ECO:0007669"/>
    <property type="project" value="InterPro"/>
</dbReference>